<keyword evidence="12" id="KW-0594">Phospholipid biosynthesis</keyword>
<keyword evidence="10" id="KW-0443">Lipid metabolism</keyword>
<sequence length="233" mass="26313">MIHIIRNSIPNLFTLFNLFFGFLSVMYSAQGDYKNAAILILIGMMLDSMDGRIARILRVESELGKELDSLADIVTFGVAPAMMAYYSYFSTYGIVGMAISGLFPLFGAYRLARFNINAVKSSLKYFTGVPITAGGGVLTLLTLFHGKMPSIVLPIAFFVICFLMVSTVKIPSLKDVPLPKYGIIVTAFLGCAIYLFFKKEQYRFPYFLYVAIPLYIAFIWFQLVREKRKRNTR</sequence>
<evidence type="ECO:0000256" key="16">
    <source>
        <dbReference type="SAM" id="Phobius"/>
    </source>
</evidence>
<dbReference type="InterPro" id="IPR043130">
    <property type="entry name" value="CDP-OH_PTrfase_TM_dom"/>
</dbReference>
<accession>A0A942U1D9</accession>
<gene>
    <name evidence="17" type="primary">pssA</name>
    <name evidence="17" type="ORF">KHA99_03180</name>
</gene>
<feature type="transmembrane region" description="Helical" evidence="16">
    <location>
        <begin position="151"/>
        <end position="168"/>
    </location>
</feature>
<dbReference type="GO" id="GO:0003882">
    <property type="term" value="F:CDP-diacylglycerol-serine O-phosphatidyltransferase activity"/>
    <property type="evidence" value="ECO:0007669"/>
    <property type="project" value="UniProtKB-EC"/>
</dbReference>
<protein>
    <recommendedName>
        <fullName evidence="5">CDP-diacylglycerol--serine O-phosphatidyltransferase</fullName>
        <ecNumber evidence="4">2.7.8.8</ecNumber>
    </recommendedName>
    <alternativeName>
        <fullName evidence="14">Phosphatidylserine synthase</fullName>
    </alternativeName>
</protein>
<dbReference type="InterPro" id="IPR004533">
    <property type="entry name" value="CDP-diaglyc--ser_O-PTrfase"/>
</dbReference>
<evidence type="ECO:0000256" key="4">
    <source>
        <dbReference type="ARBA" id="ARBA00013174"/>
    </source>
</evidence>
<keyword evidence="18" id="KW-1185">Reference proteome</keyword>
<evidence type="ECO:0000256" key="9">
    <source>
        <dbReference type="ARBA" id="ARBA00022989"/>
    </source>
</evidence>
<evidence type="ECO:0000256" key="14">
    <source>
        <dbReference type="ARBA" id="ARBA00032361"/>
    </source>
</evidence>
<name>A0A942U1D9_9BACI</name>
<feature type="transmembrane region" description="Helical" evidence="16">
    <location>
        <begin position="12"/>
        <end position="30"/>
    </location>
</feature>
<evidence type="ECO:0000256" key="13">
    <source>
        <dbReference type="ARBA" id="ARBA00023264"/>
    </source>
</evidence>
<keyword evidence="11 16" id="KW-0472">Membrane</keyword>
<evidence type="ECO:0000256" key="3">
    <source>
        <dbReference type="ARBA" id="ARBA00010441"/>
    </source>
</evidence>
<feature type="transmembrane region" description="Helical" evidence="16">
    <location>
        <begin position="203"/>
        <end position="224"/>
    </location>
</feature>
<keyword evidence="13" id="KW-1208">Phospholipid metabolism</keyword>
<evidence type="ECO:0000256" key="6">
    <source>
        <dbReference type="ARBA" id="ARBA00022516"/>
    </source>
</evidence>
<comment type="catalytic activity">
    <reaction evidence="1">
        <text>a CDP-1,2-diacyl-sn-glycerol + L-serine = a 1,2-diacyl-sn-glycero-3-phospho-L-serine + CMP + H(+)</text>
        <dbReference type="Rhea" id="RHEA:16913"/>
        <dbReference type="ChEBI" id="CHEBI:15378"/>
        <dbReference type="ChEBI" id="CHEBI:33384"/>
        <dbReference type="ChEBI" id="CHEBI:57262"/>
        <dbReference type="ChEBI" id="CHEBI:58332"/>
        <dbReference type="ChEBI" id="CHEBI:60377"/>
        <dbReference type="EC" id="2.7.8.8"/>
    </reaction>
</comment>
<dbReference type="Proteomes" id="UP000679749">
    <property type="component" value="Unassembled WGS sequence"/>
</dbReference>
<evidence type="ECO:0000313" key="17">
    <source>
        <dbReference type="EMBL" id="MBS4211460.1"/>
    </source>
</evidence>
<dbReference type="PROSITE" id="PS00379">
    <property type="entry name" value="CDP_ALCOHOL_P_TRANSF"/>
    <property type="match status" value="1"/>
</dbReference>
<dbReference type="PANTHER" id="PTHR14269:SF61">
    <property type="entry name" value="CDP-DIACYLGLYCEROL--SERINE O-PHOSPHATIDYLTRANSFERASE"/>
    <property type="match status" value="1"/>
</dbReference>
<dbReference type="AlphaFoldDB" id="A0A942U1D9"/>
<comment type="similarity">
    <text evidence="3 15">Belongs to the CDP-alcohol phosphatidyltransferase class-I family.</text>
</comment>
<evidence type="ECO:0000256" key="11">
    <source>
        <dbReference type="ARBA" id="ARBA00023136"/>
    </source>
</evidence>
<comment type="subcellular location">
    <subcellularLocation>
        <location evidence="2">Endomembrane system</location>
        <topology evidence="2">Multi-pass membrane protein</topology>
    </subcellularLocation>
</comment>
<evidence type="ECO:0000313" key="18">
    <source>
        <dbReference type="Proteomes" id="UP000679749"/>
    </source>
</evidence>
<dbReference type="NCBIfam" id="TIGR00473">
    <property type="entry name" value="pssA"/>
    <property type="match status" value="1"/>
</dbReference>
<dbReference type="InterPro" id="IPR048254">
    <property type="entry name" value="CDP_ALCOHOL_P_TRANSF_CS"/>
</dbReference>
<evidence type="ECO:0000256" key="12">
    <source>
        <dbReference type="ARBA" id="ARBA00023209"/>
    </source>
</evidence>
<dbReference type="InterPro" id="IPR050324">
    <property type="entry name" value="CDP-alcohol_PTase-I"/>
</dbReference>
<dbReference type="EMBL" id="JAGYPF010000001">
    <property type="protein sequence ID" value="MBS4211460.1"/>
    <property type="molecule type" value="Genomic_DNA"/>
</dbReference>
<feature type="transmembrane region" description="Helical" evidence="16">
    <location>
        <begin position="180"/>
        <end position="197"/>
    </location>
</feature>
<keyword evidence="8 16" id="KW-0812">Transmembrane</keyword>
<comment type="caution">
    <text evidence="17">The sequence shown here is derived from an EMBL/GenBank/DDBJ whole genome shotgun (WGS) entry which is preliminary data.</text>
</comment>
<keyword evidence="7 15" id="KW-0808">Transferase</keyword>
<feature type="transmembrane region" description="Helical" evidence="16">
    <location>
        <begin position="92"/>
        <end position="111"/>
    </location>
</feature>
<dbReference type="GO" id="GO:0012505">
    <property type="term" value="C:endomembrane system"/>
    <property type="evidence" value="ECO:0007669"/>
    <property type="project" value="UniProtKB-SubCell"/>
</dbReference>
<evidence type="ECO:0000256" key="10">
    <source>
        <dbReference type="ARBA" id="ARBA00023098"/>
    </source>
</evidence>
<proteinExistence type="inferred from homology"/>
<evidence type="ECO:0000256" key="7">
    <source>
        <dbReference type="ARBA" id="ARBA00022679"/>
    </source>
</evidence>
<evidence type="ECO:0000256" key="8">
    <source>
        <dbReference type="ARBA" id="ARBA00022692"/>
    </source>
</evidence>
<evidence type="ECO:0000256" key="1">
    <source>
        <dbReference type="ARBA" id="ARBA00000287"/>
    </source>
</evidence>
<keyword evidence="9 16" id="KW-1133">Transmembrane helix</keyword>
<feature type="transmembrane region" description="Helical" evidence="16">
    <location>
        <begin position="123"/>
        <end position="145"/>
    </location>
</feature>
<reference evidence="17" key="1">
    <citation type="submission" date="2021-05" db="EMBL/GenBank/DDBJ databases">
        <title>Novel Bacillus species.</title>
        <authorList>
            <person name="Liu G."/>
        </authorList>
    </citation>
    <scope>NUCLEOTIDE SEQUENCE</scope>
    <source>
        <strain evidence="17">FJAT-49825</strain>
    </source>
</reference>
<dbReference type="PANTHER" id="PTHR14269">
    <property type="entry name" value="CDP-DIACYLGLYCEROL--GLYCEROL-3-PHOSPHATE 3-PHOSPHATIDYLTRANSFERASE-RELATED"/>
    <property type="match status" value="1"/>
</dbReference>
<evidence type="ECO:0000256" key="2">
    <source>
        <dbReference type="ARBA" id="ARBA00004127"/>
    </source>
</evidence>
<dbReference type="Pfam" id="PF01066">
    <property type="entry name" value="CDP-OH_P_transf"/>
    <property type="match status" value="1"/>
</dbReference>
<dbReference type="GO" id="GO:0008654">
    <property type="term" value="P:phospholipid biosynthetic process"/>
    <property type="evidence" value="ECO:0007669"/>
    <property type="project" value="UniProtKB-KW"/>
</dbReference>
<dbReference type="Gene3D" id="1.20.120.1760">
    <property type="match status" value="1"/>
</dbReference>
<keyword evidence="6" id="KW-0444">Lipid biosynthesis</keyword>
<dbReference type="GO" id="GO:0016020">
    <property type="term" value="C:membrane"/>
    <property type="evidence" value="ECO:0007669"/>
    <property type="project" value="InterPro"/>
</dbReference>
<dbReference type="InterPro" id="IPR000462">
    <property type="entry name" value="CDP-OH_P_trans"/>
</dbReference>
<evidence type="ECO:0000256" key="5">
    <source>
        <dbReference type="ARBA" id="ARBA00017171"/>
    </source>
</evidence>
<dbReference type="EC" id="2.7.8.8" evidence="4"/>
<evidence type="ECO:0000256" key="15">
    <source>
        <dbReference type="RuleBase" id="RU003750"/>
    </source>
</evidence>
<organism evidence="17 18">
    <name type="scientific">Neobacillus rhizophilus</name>
    <dbReference type="NCBI Taxonomy" id="2833579"/>
    <lineage>
        <taxon>Bacteria</taxon>
        <taxon>Bacillati</taxon>
        <taxon>Bacillota</taxon>
        <taxon>Bacilli</taxon>
        <taxon>Bacillales</taxon>
        <taxon>Bacillaceae</taxon>
        <taxon>Neobacillus</taxon>
    </lineage>
</organism>